<dbReference type="GO" id="GO:0042383">
    <property type="term" value="C:sarcolemma"/>
    <property type="evidence" value="ECO:0007669"/>
    <property type="project" value="TreeGrafter"/>
</dbReference>
<feature type="transmembrane region" description="Helical" evidence="2">
    <location>
        <begin position="256"/>
        <end position="277"/>
    </location>
</feature>
<keyword evidence="2" id="KW-1133">Transmembrane helix</keyword>
<proteinExistence type="predicted"/>
<dbReference type="OrthoDB" id="7685256at2759"/>
<dbReference type="PANTHER" id="PTHR15260:SF1">
    <property type="entry name" value="SARCOSPAN"/>
    <property type="match status" value="1"/>
</dbReference>
<feature type="compositionally biased region" description="Polar residues" evidence="1">
    <location>
        <begin position="11"/>
        <end position="37"/>
    </location>
</feature>
<sequence length="461" mass="50934">MQSPIDRPVSTYDNLLTASSALHTSTPKFKQHQQQPEQEALGEQESKSQFNNNSADQKFAKDDAMTAMVQSPSDLNGTSHSIAAVKAAMNDAKSKFFGINNYEASTAHHLNVSPIDTVEVHKTKPEPKYQNVPQKGKQTLQDNDTGSVLAAENDMQPMKIATATATPTSPQHKSLRYATYEQVPLNDLHAPQPSQQAVYMSTTVPQNMKGMKIAGRHTPTRNSLRHSRMIVVNNKSSDTVQDAYAAYTRNVKISRYLLIVQFIIGLLLIVLSLSIFLRAPNASILANPYMSGFALLLASIAGLFLLRRHQKNDYRPQKNCYKMLVVESHICSALALIFCCLLLVCGAIEFAQLRAVESTGGCNSTNPFLGFSHCPCTQEEDQQGLDASLEDDPAMQYQNGAQNNLNGNKQPHDGCGMGPDKWPNVLICSMTLNVLGMFATFLYVTIFIYCRLNRTHFHTSV</sequence>
<keyword evidence="2" id="KW-0472">Membrane</keyword>
<feature type="transmembrane region" description="Helical" evidence="2">
    <location>
        <begin position="289"/>
        <end position="306"/>
    </location>
</feature>
<evidence type="ECO:0000313" key="4">
    <source>
        <dbReference type="RefSeq" id="XP_030379601.1"/>
    </source>
</evidence>
<dbReference type="Proteomes" id="UP000504634">
    <property type="component" value="Unplaced"/>
</dbReference>
<keyword evidence="2" id="KW-0812">Transmembrane</keyword>
<feature type="transmembrane region" description="Helical" evidence="2">
    <location>
        <begin position="430"/>
        <end position="450"/>
    </location>
</feature>
<feature type="compositionally biased region" description="Polar residues" evidence="1">
    <location>
        <begin position="47"/>
        <end position="56"/>
    </location>
</feature>
<evidence type="ECO:0000256" key="2">
    <source>
        <dbReference type="SAM" id="Phobius"/>
    </source>
</evidence>
<organism evidence="3 4">
    <name type="scientific">Drosophila lebanonensis</name>
    <name type="common">Fruit fly</name>
    <name type="synonym">Scaptodrosophila lebanonensis</name>
    <dbReference type="NCBI Taxonomy" id="7225"/>
    <lineage>
        <taxon>Eukaryota</taxon>
        <taxon>Metazoa</taxon>
        <taxon>Ecdysozoa</taxon>
        <taxon>Arthropoda</taxon>
        <taxon>Hexapoda</taxon>
        <taxon>Insecta</taxon>
        <taxon>Pterygota</taxon>
        <taxon>Neoptera</taxon>
        <taxon>Endopterygota</taxon>
        <taxon>Diptera</taxon>
        <taxon>Brachycera</taxon>
        <taxon>Muscomorpha</taxon>
        <taxon>Ephydroidea</taxon>
        <taxon>Drosophilidae</taxon>
        <taxon>Scaptodrosophila</taxon>
    </lineage>
</organism>
<evidence type="ECO:0000313" key="3">
    <source>
        <dbReference type="Proteomes" id="UP000504634"/>
    </source>
</evidence>
<dbReference type="PANTHER" id="PTHR15260">
    <property type="entry name" value="SARCOSPAN"/>
    <property type="match status" value="1"/>
</dbReference>
<feature type="transmembrane region" description="Helical" evidence="2">
    <location>
        <begin position="326"/>
        <end position="351"/>
    </location>
</feature>
<keyword evidence="3" id="KW-1185">Reference proteome</keyword>
<dbReference type="InterPro" id="IPR030429">
    <property type="entry name" value="Sarcospan"/>
</dbReference>
<feature type="region of interest" description="Disordered" evidence="1">
    <location>
        <begin position="1"/>
        <end position="56"/>
    </location>
</feature>
<dbReference type="RefSeq" id="XP_030379601.1">
    <property type="nucleotide sequence ID" value="XM_030523741.1"/>
</dbReference>
<accession>A0A6J2TSP0</accession>
<evidence type="ECO:0000256" key="1">
    <source>
        <dbReference type="SAM" id="MobiDB-lite"/>
    </source>
</evidence>
<dbReference type="GO" id="GO:0016010">
    <property type="term" value="C:dystrophin-associated glycoprotein complex"/>
    <property type="evidence" value="ECO:0007669"/>
    <property type="project" value="InterPro"/>
</dbReference>
<protein>
    <submittedName>
        <fullName evidence="4">Uncharacterized protein LOC115627864 isoform X1</fullName>
    </submittedName>
</protein>
<dbReference type="GeneID" id="115627864"/>
<gene>
    <name evidence="4" type="primary">LOC115627864</name>
</gene>
<reference evidence="4" key="1">
    <citation type="submission" date="2025-08" db="UniProtKB">
        <authorList>
            <consortium name="RefSeq"/>
        </authorList>
    </citation>
    <scope>IDENTIFICATION</scope>
    <source>
        <strain evidence="4">11010-0011.00</strain>
        <tissue evidence="4">Whole body</tissue>
    </source>
</reference>
<dbReference type="AlphaFoldDB" id="A0A6J2TSP0"/>
<name>A0A6J2TSP0_DROLE</name>